<feature type="transmembrane region" description="Helical" evidence="2">
    <location>
        <begin position="51"/>
        <end position="70"/>
    </location>
</feature>
<protein>
    <submittedName>
        <fullName evidence="3">Major facilitator superfamily</fullName>
    </submittedName>
</protein>
<dbReference type="GeneID" id="36399501"/>
<feature type="transmembrane region" description="Helical" evidence="2">
    <location>
        <begin position="304"/>
        <end position="328"/>
    </location>
</feature>
<dbReference type="AlphaFoldDB" id="A0A0P1AA35"/>
<organism evidence="3 4">
    <name type="scientific">Plasmopara halstedii</name>
    <name type="common">Downy mildew of sunflower</name>
    <dbReference type="NCBI Taxonomy" id="4781"/>
    <lineage>
        <taxon>Eukaryota</taxon>
        <taxon>Sar</taxon>
        <taxon>Stramenopiles</taxon>
        <taxon>Oomycota</taxon>
        <taxon>Peronosporomycetes</taxon>
        <taxon>Peronosporales</taxon>
        <taxon>Peronosporaceae</taxon>
        <taxon>Plasmopara</taxon>
    </lineage>
</organism>
<feature type="transmembrane region" description="Helical" evidence="2">
    <location>
        <begin position="112"/>
        <end position="134"/>
    </location>
</feature>
<dbReference type="Proteomes" id="UP000054928">
    <property type="component" value="Unassembled WGS sequence"/>
</dbReference>
<dbReference type="Pfam" id="PF07690">
    <property type="entry name" value="MFS_1"/>
    <property type="match status" value="1"/>
</dbReference>
<dbReference type="OMA" id="NAFYIAM"/>
<dbReference type="Gene3D" id="1.20.1250.20">
    <property type="entry name" value="MFS general substrate transporter like domains"/>
    <property type="match status" value="1"/>
</dbReference>
<feature type="transmembrane region" description="Helical" evidence="2">
    <location>
        <begin position="22"/>
        <end position="44"/>
    </location>
</feature>
<evidence type="ECO:0000256" key="2">
    <source>
        <dbReference type="SAM" id="Phobius"/>
    </source>
</evidence>
<feature type="transmembrane region" description="Helical" evidence="2">
    <location>
        <begin position="380"/>
        <end position="398"/>
    </location>
</feature>
<keyword evidence="2" id="KW-0812">Transmembrane</keyword>
<feature type="transmembrane region" description="Helical" evidence="2">
    <location>
        <begin position="204"/>
        <end position="224"/>
    </location>
</feature>
<feature type="transmembrane region" description="Helical" evidence="2">
    <location>
        <begin position="340"/>
        <end position="360"/>
    </location>
</feature>
<dbReference type="GO" id="GO:0022857">
    <property type="term" value="F:transmembrane transporter activity"/>
    <property type="evidence" value="ECO:0007669"/>
    <property type="project" value="InterPro"/>
</dbReference>
<name>A0A0P1AA35_PLAHL</name>
<dbReference type="InterPro" id="IPR036259">
    <property type="entry name" value="MFS_trans_sf"/>
</dbReference>
<dbReference type="PANTHER" id="PTHR11360">
    <property type="entry name" value="MONOCARBOXYLATE TRANSPORTER"/>
    <property type="match status" value="1"/>
</dbReference>
<feature type="transmembrane region" description="Helical" evidence="2">
    <location>
        <begin position="278"/>
        <end position="298"/>
    </location>
</feature>
<dbReference type="PANTHER" id="PTHR11360:SF317">
    <property type="entry name" value="MAJOR FACILITATOR SUPERFAMILY (MFS) PROFILE DOMAIN-CONTAINING PROTEIN-RELATED"/>
    <property type="match status" value="1"/>
</dbReference>
<dbReference type="RefSeq" id="XP_024573349.1">
    <property type="nucleotide sequence ID" value="XM_024722255.1"/>
</dbReference>
<dbReference type="InterPro" id="IPR011701">
    <property type="entry name" value="MFS"/>
</dbReference>
<evidence type="ECO:0000256" key="1">
    <source>
        <dbReference type="SAM" id="MobiDB-lite"/>
    </source>
</evidence>
<evidence type="ECO:0000313" key="3">
    <source>
        <dbReference type="EMBL" id="CEG36980.1"/>
    </source>
</evidence>
<dbReference type="EMBL" id="CCYD01000261">
    <property type="protein sequence ID" value="CEG36980.1"/>
    <property type="molecule type" value="Genomic_DNA"/>
</dbReference>
<dbReference type="InterPro" id="IPR050327">
    <property type="entry name" value="Proton-linked_MCT"/>
</dbReference>
<feature type="transmembrane region" description="Helical" evidence="2">
    <location>
        <begin position="82"/>
        <end position="100"/>
    </location>
</feature>
<dbReference type="OrthoDB" id="410267at2759"/>
<reference evidence="4" key="1">
    <citation type="submission" date="2014-09" db="EMBL/GenBank/DDBJ databases">
        <authorList>
            <person name="Sharma Rahul"/>
            <person name="Thines Marco"/>
        </authorList>
    </citation>
    <scope>NUCLEOTIDE SEQUENCE [LARGE SCALE GENOMIC DNA]</scope>
</reference>
<accession>A0A0P1AA35</accession>
<dbReference type="SUPFAM" id="SSF103473">
    <property type="entry name" value="MFS general substrate transporter"/>
    <property type="match status" value="1"/>
</dbReference>
<dbReference type="STRING" id="4781.A0A0P1AA35"/>
<keyword evidence="4" id="KW-1185">Reference proteome</keyword>
<keyword evidence="2" id="KW-0472">Membrane</keyword>
<sequence length="444" mass="47902">MGVVGTAAAILGPTIERRGPRWSVLMGSTLFMIGHVVTALGIHYKSIASVYIGYGIISAIGVGMCYVSPVSTLQKWFPDYRGTAAGFAVAGLGAGSAVWSKVYLPTINAVGLSWMFVLLGTVMSAAMFACALVLRVPPPDFTVHGLNVEGNAVNESDEMEDKMSTSYKAVQTPTSADRPEMMYTPKPSTNSFTLKTAIFNTEFIFMYIMFFANQVFGVIVLSRLSSMCTDIFDKSANTASDAVSVNNVFNCCGRLAFSGVSDLLVRYSRVEKTYARKLVFYLTLGAQIVVIGSLPTIIRHEKFTVFAVEIFVLTGCYGGGLGTIPAFVTDMFGAYNVGPLHGIILTSIAAASVIGGITFNNAYNDQIAGGTSAGEAYIDNMHVIFIVVCIGFAVLFLVRTNVKDRFDPGYHYSVCGKRVISIPPKDKQDEVEEPRFQQLPETAV</sequence>
<feature type="region of interest" description="Disordered" evidence="1">
    <location>
        <begin position="425"/>
        <end position="444"/>
    </location>
</feature>
<proteinExistence type="predicted"/>
<keyword evidence="2" id="KW-1133">Transmembrane helix</keyword>
<evidence type="ECO:0000313" key="4">
    <source>
        <dbReference type="Proteomes" id="UP000054928"/>
    </source>
</evidence>